<gene>
    <name evidence="3" type="ORF">ABQ292_07620</name>
</gene>
<evidence type="ECO:0000259" key="2">
    <source>
        <dbReference type="Pfam" id="PF13472"/>
    </source>
</evidence>
<accession>A0ABV3XCE8</accession>
<dbReference type="PANTHER" id="PTHR30383">
    <property type="entry name" value="THIOESTERASE 1/PROTEASE 1/LYSOPHOSPHOLIPASE L1"/>
    <property type="match status" value="1"/>
</dbReference>
<dbReference type="GO" id="GO:0016787">
    <property type="term" value="F:hydrolase activity"/>
    <property type="evidence" value="ECO:0007669"/>
    <property type="project" value="UniProtKB-KW"/>
</dbReference>
<dbReference type="InterPro" id="IPR013830">
    <property type="entry name" value="SGNH_hydro"/>
</dbReference>
<feature type="non-terminal residue" evidence="3">
    <location>
        <position position="1"/>
    </location>
</feature>
<dbReference type="EMBL" id="JBFNXQ010000016">
    <property type="protein sequence ID" value="MEX5718237.1"/>
    <property type="molecule type" value="Genomic_DNA"/>
</dbReference>
<organism evidence="3 4">
    <name type="scientific">Geodermatophilus maliterrae</name>
    <dbReference type="NCBI Taxonomy" id="3162531"/>
    <lineage>
        <taxon>Bacteria</taxon>
        <taxon>Bacillati</taxon>
        <taxon>Actinomycetota</taxon>
        <taxon>Actinomycetes</taxon>
        <taxon>Geodermatophilales</taxon>
        <taxon>Geodermatophilaceae</taxon>
        <taxon>Geodermatophilus</taxon>
    </lineage>
</organism>
<reference evidence="3 4" key="1">
    <citation type="submission" date="2024-06" db="EMBL/GenBank/DDBJ databases">
        <title>Draft genome sequence of Geodermatophilus badlandi, a novel member of the Geodermatophilaceae isolated from badland sedimentary rocks in the Red desert, Wyoming, USA.</title>
        <authorList>
            <person name="Ben Tekaya S."/>
            <person name="Nouioui I."/>
            <person name="Flores G.M."/>
            <person name="Shaal M.N."/>
            <person name="Bredoire F."/>
            <person name="Basile F."/>
            <person name="Van Diepen L."/>
            <person name="Ward N.L."/>
        </authorList>
    </citation>
    <scope>NUCLEOTIDE SEQUENCE [LARGE SCALE GENOMIC DNA]</scope>
    <source>
        <strain evidence="3 4">WL48A</strain>
    </source>
</reference>
<keyword evidence="1" id="KW-0472">Membrane</keyword>
<protein>
    <submittedName>
        <fullName evidence="3">SGNH/GDSL hydrolase family protein</fullName>
    </submittedName>
</protein>
<dbReference type="Proteomes" id="UP001560045">
    <property type="component" value="Unassembled WGS sequence"/>
</dbReference>
<keyword evidence="1" id="KW-1133">Transmembrane helix</keyword>
<dbReference type="InterPro" id="IPR051532">
    <property type="entry name" value="Ester_Hydrolysis_Enzymes"/>
</dbReference>
<keyword evidence="3" id="KW-0378">Hydrolase</keyword>
<evidence type="ECO:0000313" key="3">
    <source>
        <dbReference type="EMBL" id="MEX5718237.1"/>
    </source>
</evidence>
<dbReference type="RefSeq" id="WP_369204881.1">
    <property type="nucleotide sequence ID" value="NZ_JBFNXQ010000016.1"/>
</dbReference>
<dbReference type="SUPFAM" id="SSF52266">
    <property type="entry name" value="SGNH hydrolase"/>
    <property type="match status" value="1"/>
</dbReference>
<dbReference type="PANTHER" id="PTHR30383:SF5">
    <property type="entry name" value="SGNH HYDROLASE-TYPE ESTERASE DOMAIN-CONTAINING PROTEIN"/>
    <property type="match status" value="1"/>
</dbReference>
<keyword evidence="4" id="KW-1185">Reference proteome</keyword>
<dbReference type="CDD" id="cd00229">
    <property type="entry name" value="SGNH_hydrolase"/>
    <property type="match status" value="1"/>
</dbReference>
<dbReference type="Gene3D" id="3.40.50.1110">
    <property type="entry name" value="SGNH hydrolase"/>
    <property type="match status" value="1"/>
</dbReference>
<sequence length="270" mass="27787">RPADRLMRVRSAASAGRTRGLRGGRWERPPIWALVAMALCLAGLVAVGPSALRQDTIPAAGATEPTAAAPAAPARPTAVPVQRPADRPLRVLFIGDSLMWGSFASDESLTYRARVTAGLSAGGPVEVATVGGPGWSAAEATEDLPEVSGPFDLVLVEVGANDSVALSAAQFGTDYAALLDGVRALAPDAALVCDGVWNGPELATALDRELRPVCAEHRGVVVPLSQLYVDETLRGPEGSPVPGGGVRDQFHPNDAGHAAIAEAMLAVLDL</sequence>
<name>A0ABV3XCE8_9ACTN</name>
<dbReference type="Pfam" id="PF13472">
    <property type="entry name" value="Lipase_GDSL_2"/>
    <property type="match status" value="1"/>
</dbReference>
<comment type="caution">
    <text evidence="3">The sequence shown here is derived from an EMBL/GenBank/DDBJ whole genome shotgun (WGS) entry which is preliminary data.</text>
</comment>
<proteinExistence type="predicted"/>
<dbReference type="InterPro" id="IPR036514">
    <property type="entry name" value="SGNH_hydro_sf"/>
</dbReference>
<evidence type="ECO:0000313" key="4">
    <source>
        <dbReference type="Proteomes" id="UP001560045"/>
    </source>
</evidence>
<feature type="transmembrane region" description="Helical" evidence="1">
    <location>
        <begin position="31"/>
        <end position="52"/>
    </location>
</feature>
<keyword evidence="1" id="KW-0812">Transmembrane</keyword>
<evidence type="ECO:0000256" key="1">
    <source>
        <dbReference type="SAM" id="Phobius"/>
    </source>
</evidence>
<feature type="domain" description="SGNH hydrolase-type esterase" evidence="2">
    <location>
        <begin position="93"/>
        <end position="259"/>
    </location>
</feature>